<dbReference type="EMBL" id="WNYA01000009">
    <property type="protein sequence ID" value="KAG8555059.1"/>
    <property type="molecule type" value="Genomic_DNA"/>
</dbReference>
<evidence type="ECO:0000313" key="2">
    <source>
        <dbReference type="EMBL" id="KAG8555059.1"/>
    </source>
</evidence>
<keyword evidence="1" id="KW-0472">Membrane</keyword>
<feature type="transmembrane region" description="Helical" evidence="1">
    <location>
        <begin position="288"/>
        <end position="308"/>
    </location>
</feature>
<sequence length="319" mass="35840">MCYCRIHVLGSHRGGQAAVMWRLRAPPRPQSLQYIWGGGHYLMGEVMVNPRLHRIDPCALLLWCQWRPGHVMRMLRLGGRSWQMALQLCKMVAPVVRQKTHMAPSWRWSRAQALAVVAHPTLRCGSPLLRCTLHTSSTLHKRRKDPQEEEFNEIIQNYRQELRKTPRPAVYLSLAGLVPVVAAPLTMSFGGHYYPEMAFLQLAAANCLLSFYGGIRWGISVPESSSLRPDALNLGLGVMLPFMAWMSLLLSDNISAATITIIGGLLIGVFGGVGLLPPFPFWLSFLRAACFLVIFCSIMFTLWLSVVYPEKSLKDQSPK</sequence>
<keyword evidence="1" id="KW-0812">Transmembrane</keyword>
<dbReference type="Proteomes" id="UP000824782">
    <property type="component" value="Unassembled WGS sequence"/>
</dbReference>
<proteinExistence type="predicted"/>
<feature type="transmembrane region" description="Helical" evidence="1">
    <location>
        <begin position="199"/>
        <end position="219"/>
    </location>
</feature>
<keyword evidence="1" id="KW-1133">Transmembrane helix</keyword>
<name>A0AAV7A5B4_ENGPU</name>
<evidence type="ECO:0000313" key="3">
    <source>
        <dbReference type="Proteomes" id="UP000824782"/>
    </source>
</evidence>
<feature type="transmembrane region" description="Helical" evidence="1">
    <location>
        <begin position="256"/>
        <end position="276"/>
    </location>
</feature>
<feature type="transmembrane region" description="Helical" evidence="1">
    <location>
        <begin position="231"/>
        <end position="250"/>
    </location>
</feature>
<feature type="transmembrane region" description="Helical" evidence="1">
    <location>
        <begin position="169"/>
        <end position="187"/>
    </location>
</feature>
<accession>A0AAV7A5B4</accession>
<organism evidence="2 3">
    <name type="scientific">Engystomops pustulosus</name>
    <name type="common">Tungara frog</name>
    <name type="synonym">Physalaemus pustulosus</name>
    <dbReference type="NCBI Taxonomy" id="76066"/>
    <lineage>
        <taxon>Eukaryota</taxon>
        <taxon>Metazoa</taxon>
        <taxon>Chordata</taxon>
        <taxon>Craniata</taxon>
        <taxon>Vertebrata</taxon>
        <taxon>Euteleostomi</taxon>
        <taxon>Amphibia</taxon>
        <taxon>Batrachia</taxon>
        <taxon>Anura</taxon>
        <taxon>Neobatrachia</taxon>
        <taxon>Hyloidea</taxon>
        <taxon>Leptodactylidae</taxon>
        <taxon>Leiuperinae</taxon>
        <taxon>Engystomops</taxon>
    </lineage>
</organism>
<dbReference type="Pfam" id="PF11911">
    <property type="entry name" value="DUF3429"/>
    <property type="match status" value="1"/>
</dbReference>
<comment type="caution">
    <text evidence="2">The sequence shown here is derived from an EMBL/GenBank/DDBJ whole genome shotgun (WGS) entry which is preliminary data.</text>
</comment>
<gene>
    <name evidence="2" type="ORF">GDO81_017568</name>
</gene>
<evidence type="ECO:0008006" key="4">
    <source>
        <dbReference type="Google" id="ProtNLM"/>
    </source>
</evidence>
<dbReference type="PANTHER" id="PTHR15887">
    <property type="entry name" value="TRANSMEMBRANE PROTEIN 69"/>
    <property type="match status" value="1"/>
</dbReference>
<protein>
    <recommendedName>
        <fullName evidence="4">Transmembrane protein 69</fullName>
    </recommendedName>
</protein>
<evidence type="ECO:0000256" key="1">
    <source>
        <dbReference type="SAM" id="Phobius"/>
    </source>
</evidence>
<dbReference type="AlphaFoldDB" id="A0AAV7A5B4"/>
<dbReference type="PANTHER" id="PTHR15887:SF1">
    <property type="entry name" value="TRANSMEMBRANE PROTEIN 69"/>
    <property type="match status" value="1"/>
</dbReference>
<dbReference type="InterPro" id="IPR021836">
    <property type="entry name" value="DUF3429"/>
</dbReference>
<keyword evidence="3" id="KW-1185">Reference proteome</keyword>
<reference evidence="2" key="1">
    <citation type="thesis" date="2020" institute="ProQuest LLC" country="789 East Eisenhower Parkway, Ann Arbor, MI, USA">
        <title>Comparative Genomics and Chromosome Evolution.</title>
        <authorList>
            <person name="Mudd A.B."/>
        </authorList>
    </citation>
    <scope>NUCLEOTIDE SEQUENCE</scope>
    <source>
        <strain evidence="2">237g6f4</strain>
        <tissue evidence="2">Blood</tissue>
    </source>
</reference>